<dbReference type="InterPro" id="IPR036865">
    <property type="entry name" value="CRAL-TRIO_dom_sf"/>
</dbReference>
<comment type="subcellular location">
    <subcellularLocation>
        <location evidence="1">Membrane</location>
        <topology evidence="1">Multi-pass membrane protein</topology>
    </subcellularLocation>
</comment>
<feature type="transmembrane region" description="Helical" evidence="9">
    <location>
        <begin position="173"/>
        <end position="194"/>
    </location>
</feature>
<dbReference type="Pfam" id="PF02949">
    <property type="entry name" value="7tm_6"/>
    <property type="match status" value="1"/>
</dbReference>
<dbReference type="InterPro" id="IPR004117">
    <property type="entry name" value="7tm6_olfct_rcpt"/>
</dbReference>
<dbReference type="OrthoDB" id="7964808at2759"/>
<dbReference type="SMART" id="SM00516">
    <property type="entry name" value="SEC14"/>
    <property type="match status" value="1"/>
</dbReference>
<keyword evidence="6 9" id="KW-0472">Membrane</keyword>
<proteinExistence type="predicted"/>
<dbReference type="GO" id="GO:1902936">
    <property type="term" value="F:phosphatidylinositol bisphosphate binding"/>
    <property type="evidence" value="ECO:0007669"/>
    <property type="project" value="TreeGrafter"/>
</dbReference>
<feature type="transmembrane region" description="Helical" evidence="9">
    <location>
        <begin position="62"/>
        <end position="80"/>
    </location>
</feature>
<protein>
    <recommendedName>
        <fullName evidence="10">CRAL-TRIO domain-containing protein</fullName>
    </recommendedName>
</protein>
<evidence type="ECO:0000256" key="9">
    <source>
        <dbReference type="SAM" id="Phobius"/>
    </source>
</evidence>
<feature type="transmembrane region" description="Helical" evidence="9">
    <location>
        <begin position="319"/>
        <end position="342"/>
    </location>
</feature>
<dbReference type="PROSITE" id="PS50191">
    <property type="entry name" value="CRAL_TRIO"/>
    <property type="match status" value="1"/>
</dbReference>
<feature type="transmembrane region" description="Helical" evidence="9">
    <location>
        <begin position="31"/>
        <end position="50"/>
    </location>
</feature>
<keyword evidence="2" id="KW-0716">Sensory transduction</keyword>
<feature type="domain" description="CRAL-TRIO" evidence="10">
    <location>
        <begin position="500"/>
        <end position="610"/>
    </location>
</feature>
<keyword evidence="5 9" id="KW-1133">Transmembrane helix</keyword>
<keyword evidence="3 9" id="KW-0812">Transmembrane</keyword>
<comment type="caution">
    <text evidence="11">The sequence shown here is derived from an EMBL/GenBank/DDBJ whole genome shotgun (WGS) entry which is preliminary data.</text>
</comment>
<feature type="transmembrane region" description="Helical" evidence="9">
    <location>
        <begin position="127"/>
        <end position="153"/>
    </location>
</feature>
<evidence type="ECO:0000256" key="7">
    <source>
        <dbReference type="ARBA" id="ARBA00023170"/>
    </source>
</evidence>
<sequence length="637" mass="74925">MSQLSNELKEARRIVTKLSNLTGADLEKPNIFHPSIIIACLVLYPIYFSMQFNGIYQVWPNFIQILQALYFVPIVMQIIARTNNRFVYKDEALIINLHEKLLKFYDRIDRKSKIYDKLLKRMETCKCLVKTAMLFFFANNFFGTLTPVLNAIISGKLKMPVPIYLPYTNSEELLGFIINISIYFLLVIYCSLILGNLEFMFVLYCYQSVLIIDIICHKIQELAHFMQQMDMKKQSKWKKAQKFLDIPSTSKAIFHEPETLDNENEIHKKLIEIIKESEFYDDYIHSIFDIMELPTFVVISTDAYALCIATFTLLTSSKIIGLGLFMLLVFQLVSPCMLASLINKQNNRFLREIGNLSWYELSQKNQKIYLHFLHKLQNGIRLELIMLGTVDMKLFLTIVRDKVVLLRYLKTCDFDCEQAKDLLEYNLRFRQKHPHLFDNRDMFSKEMQTVVNTYQILQIQKFTKDNLHVTMSRVSDPDSTKFNLVDTVKWLFLMSDAGYTSDLGIPDGEIAVLDFKGFTWWHLMKVVGNISVLRAFLKYVQEAVPYRVVQNHYVNCSPVLTKLMTVIRPFVKKELFENMHFHTNNYETLYEFIPKELLPTEYGGSYGTVDEIYEDNLKYVYEKSEYVKQEENWKLLD</sequence>
<evidence type="ECO:0000256" key="1">
    <source>
        <dbReference type="ARBA" id="ARBA00004141"/>
    </source>
</evidence>
<dbReference type="InterPro" id="IPR001251">
    <property type="entry name" value="CRAL-TRIO_dom"/>
</dbReference>
<keyword evidence="8" id="KW-0807">Transducer</keyword>
<evidence type="ECO:0000256" key="6">
    <source>
        <dbReference type="ARBA" id="ARBA00023136"/>
    </source>
</evidence>
<dbReference type="SUPFAM" id="SSF52087">
    <property type="entry name" value="CRAL/TRIO domain"/>
    <property type="match status" value="1"/>
</dbReference>
<feature type="transmembrane region" description="Helical" evidence="9">
    <location>
        <begin position="293"/>
        <end position="313"/>
    </location>
</feature>
<dbReference type="PANTHER" id="PTHR10174">
    <property type="entry name" value="ALPHA-TOCOPHEROL TRANSFER PROTEIN-RELATED"/>
    <property type="match status" value="1"/>
</dbReference>
<dbReference type="GO" id="GO:0005549">
    <property type="term" value="F:odorant binding"/>
    <property type="evidence" value="ECO:0007669"/>
    <property type="project" value="InterPro"/>
</dbReference>
<evidence type="ECO:0000256" key="3">
    <source>
        <dbReference type="ARBA" id="ARBA00022692"/>
    </source>
</evidence>
<evidence type="ECO:0000259" key="10">
    <source>
        <dbReference type="PROSITE" id="PS50191"/>
    </source>
</evidence>
<dbReference type="InterPro" id="IPR036273">
    <property type="entry name" value="CRAL/TRIO_N_dom_sf"/>
</dbReference>
<keyword evidence="12" id="KW-1185">Reference proteome</keyword>
<name>A0A9J6CEX4_POLVA</name>
<gene>
    <name evidence="11" type="ORF">PVAND_009979</name>
</gene>
<organism evidence="11 12">
    <name type="scientific">Polypedilum vanderplanki</name>
    <name type="common">Sleeping chironomid midge</name>
    <dbReference type="NCBI Taxonomy" id="319348"/>
    <lineage>
        <taxon>Eukaryota</taxon>
        <taxon>Metazoa</taxon>
        <taxon>Ecdysozoa</taxon>
        <taxon>Arthropoda</taxon>
        <taxon>Hexapoda</taxon>
        <taxon>Insecta</taxon>
        <taxon>Pterygota</taxon>
        <taxon>Neoptera</taxon>
        <taxon>Endopterygota</taxon>
        <taxon>Diptera</taxon>
        <taxon>Nematocera</taxon>
        <taxon>Chironomoidea</taxon>
        <taxon>Chironomidae</taxon>
        <taxon>Chironominae</taxon>
        <taxon>Polypedilum</taxon>
        <taxon>Polypedilum</taxon>
    </lineage>
</organism>
<dbReference type="PRINTS" id="PR00180">
    <property type="entry name" value="CRETINALDHBP"/>
</dbReference>
<evidence type="ECO:0000256" key="8">
    <source>
        <dbReference type="ARBA" id="ARBA00023224"/>
    </source>
</evidence>
<accession>A0A9J6CEX4</accession>
<evidence type="ECO:0000313" key="11">
    <source>
        <dbReference type="EMBL" id="KAG5680471.1"/>
    </source>
</evidence>
<dbReference type="PANTHER" id="PTHR10174:SF222">
    <property type="entry name" value="GH10083P-RELATED"/>
    <property type="match status" value="1"/>
</dbReference>
<dbReference type="GO" id="GO:0016020">
    <property type="term" value="C:membrane"/>
    <property type="evidence" value="ECO:0007669"/>
    <property type="project" value="UniProtKB-SubCell"/>
</dbReference>
<dbReference type="Proteomes" id="UP001107558">
    <property type="component" value="Chromosome 1"/>
</dbReference>
<reference evidence="11" key="1">
    <citation type="submission" date="2021-03" db="EMBL/GenBank/DDBJ databases">
        <title>Chromosome level genome of the anhydrobiotic midge Polypedilum vanderplanki.</title>
        <authorList>
            <person name="Yoshida Y."/>
            <person name="Kikawada T."/>
            <person name="Gusev O."/>
        </authorList>
    </citation>
    <scope>NUCLEOTIDE SEQUENCE</scope>
    <source>
        <strain evidence="11">NIAS01</strain>
        <tissue evidence="11">Whole body or cell culture</tissue>
    </source>
</reference>
<dbReference type="SUPFAM" id="SSF46938">
    <property type="entry name" value="CRAL/TRIO N-terminal domain"/>
    <property type="match status" value="1"/>
</dbReference>
<dbReference type="EMBL" id="JADBJN010000001">
    <property type="protein sequence ID" value="KAG5680471.1"/>
    <property type="molecule type" value="Genomic_DNA"/>
</dbReference>
<dbReference type="CDD" id="cd00170">
    <property type="entry name" value="SEC14"/>
    <property type="match status" value="1"/>
</dbReference>
<evidence type="ECO:0000256" key="2">
    <source>
        <dbReference type="ARBA" id="ARBA00022606"/>
    </source>
</evidence>
<dbReference type="GO" id="GO:0007165">
    <property type="term" value="P:signal transduction"/>
    <property type="evidence" value="ECO:0007669"/>
    <property type="project" value="UniProtKB-KW"/>
</dbReference>
<evidence type="ECO:0000313" key="12">
    <source>
        <dbReference type="Proteomes" id="UP001107558"/>
    </source>
</evidence>
<dbReference type="GO" id="GO:0004984">
    <property type="term" value="F:olfactory receptor activity"/>
    <property type="evidence" value="ECO:0007669"/>
    <property type="project" value="InterPro"/>
</dbReference>
<evidence type="ECO:0000256" key="5">
    <source>
        <dbReference type="ARBA" id="ARBA00022989"/>
    </source>
</evidence>
<dbReference type="Gene3D" id="3.40.525.10">
    <property type="entry name" value="CRAL-TRIO lipid binding domain"/>
    <property type="match status" value="1"/>
</dbReference>
<dbReference type="AlphaFoldDB" id="A0A9J6CEX4"/>
<dbReference type="Pfam" id="PF00650">
    <property type="entry name" value="CRAL_TRIO"/>
    <property type="match status" value="1"/>
</dbReference>
<keyword evidence="4" id="KW-0552">Olfaction</keyword>
<keyword evidence="7" id="KW-0675">Receptor</keyword>
<evidence type="ECO:0000256" key="4">
    <source>
        <dbReference type="ARBA" id="ARBA00022725"/>
    </source>
</evidence>